<dbReference type="Pfam" id="PF13968">
    <property type="entry name" value="DUF4220"/>
    <property type="match status" value="1"/>
</dbReference>
<feature type="domain" description="AAA+ ATPase" evidence="4">
    <location>
        <begin position="714"/>
        <end position="883"/>
    </location>
</feature>
<evidence type="ECO:0000313" key="5">
    <source>
        <dbReference type="EnsemblPlants" id="cds.evm.model.03.195"/>
    </source>
</evidence>
<evidence type="ECO:0000256" key="2">
    <source>
        <dbReference type="ARBA" id="ARBA00022821"/>
    </source>
</evidence>
<keyword evidence="1" id="KW-0677">Repeat</keyword>
<evidence type="ECO:0000256" key="3">
    <source>
        <dbReference type="SAM" id="Phobius"/>
    </source>
</evidence>
<name>A0A803P7B2_CANSA</name>
<dbReference type="PANTHER" id="PTHR36766:SF70">
    <property type="entry name" value="DISEASE RESISTANCE PROTEIN RGA4"/>
    <property type="match status" value="1"/>
</dbReference>
<dbReference type="InterPro" id="IPR032675">
    <property type="entry name" value="LRR_dom_sf"/>
</dbReference>
<dbReference type="EMBL" id="UZAU01000246">
    <property type="status" value="NOT_ANNOTATED_CDS"/>
    <property type="molecule type" value="Genomic_DNA"/>
</dbReference>
<proteinExistence type="predicted"/>
<accession>A0A803P7B2</accession>
<keyword evidence="3" id="KW-0812">Transmembrane</keyword>
<dbReference type="PRINTS" id="PR00364">
    <property type="entry name" value="DISEASERSIST"/>
</dbReference>
<dbReference type="Gene3D" id="3.80.10.10">
    <property type="entry name" value="Ribonuclease Inhibitor"/>
    <property type="match status" value="1"/>
</dbReference>
<evidence type="ECO:0000313" key="6">
    <source>
        <dbReference type="Proteomes" id="UP000596661"/>
    </source>
</evidence>
<evidence type="ECO:0000259" key="4">
    <source>
        <dbReference type="SMART" id="SM00382"/>
    </source>
</evidence>
<organism evidence="5 6">
    <name type="scientific">Cannabis sativa</name>
    <name type="common">Hemp</name>
    <name type="synonym">Marijuana</name>
    <dbReference type="NCBI Taxonomy" id="3483"/>
    <lineage>
        <taxon>Eukaryota</taxon>
        <taxon>Viridiplantae</taxon>
        <taxon>Streptophyta</taxon>
        <taxon>Embryophyta</taxon>
        <taxon>Tracheophyta</taxon>
        <taxon>Spermatophyta</taxon>
        <taxon>Magnoliopsida</taxon>
        <taxon>eudicotyledons</taxon>
        <taxon>Gunneridae</taxon>
        <taxon>Pentapetalae</taxon>
        <taxon>rosids</taxon>
        <taxon>fabids</taxon>
        <taxon>Rosales</taxon>
        <taxon>Cannabaceae</taxon>
        <taxon>Cannabis</taxon>
    </lineage>
</organism>
<feature type="transmembrane region" description="Helical" evidence="3">
    <location>
        <begin position="313"/>
        <end position="335"/>
    </location>
</feature>
<reference evidence="5" key="1">
    <citation type="submission" date="2018-11" db="EMBL/GenBank/DDBJ databases">
        <authorList>
            <person name="Grassa J C."/>
        </authorList>
    </citation>
    <scope>NUCLEOTIDE SEQUENCE [LARGE SCALE GENOMIC DNA]</scope>
</reference>
<dbReference type="Pfam" id="PF23598">
    <property type="entry name" value="LRR_14"/>
    <property type="match status" value="1"/>
</dbReference>
<dbReference type="Gramene" id="evm.model.03.195">
    <property type="protein sequence ID" value="cds.evm.model.03.195"/>
    <property type="gene ID" value="evm.TU.03.195"/>
</dbReference>
<dbReference type="InterPro" id="IPR055414">
    <property type="entry name" value="LRR_R13L4/SHOC2-like"/>
</dbReference>
<feature type="domain" description="AAA+ ATPase" evidence="4">
    <location>
        <begin position="991"/>
        <end position="1127"/>
    </location>
</feature>
<dbReference type="FunFam" id="3.40.50.300:FF:001091">
    <property type="entry name" value="Probable disease resistance protein At1g61300"/>
    <property type="match status" value="1"/>
</dbReference>
<dbReference type="GO" id="GO:0043531">
    <property type="term" value="F:ADP binding"/>
    <property type="evidence" value="ECO:0007669"/>
    <property type="project" value="InterPro"/>
</dbReference>
<keyword evidence="3" id="KW-0472">Membrane</keyword>
<feature type="transmembrane region" description="Helical" evidence="3">
    <location>
        <begin position="29"/>
        <end position="49"/>
    </location>
</feature>
<dbReference type="InterPro" id="IPR003593">
    <property type="entry name" value="AAA+_ATPase"/>
</dbReference>
<feature type="transmembrane region" description="Helical" evidence="3">
    <location>
        <begin position="281"/>
        <end position="301"/>
    </location>
</feature>
<dbReference type="Gene3D" id="1.10.8.430">
    <property type="entry name" value="Helical domain of apoptotic protease-activating factors"/>
    <property type="match status" value="1"/>
</dbReference>
<dbReference type="EnsemblPlants" id="evm.model.03.195">
    <property type="protein sequence ID" value="cds.evm.model.03.195"/>
    <property type="gene ID" value="evm.TU.03.195"/>
</dbReference>
<dbReference type="Proteomes" id="UP000596661">
    <property type="component" value="Chromosome 3"/>
</dbReference>
<feature type="transmembrane region" description="Helical" evidence="3">
    <location>
        <begin position="88"/>
        <end position="107"/>
    </location>
</feature>
<dbReference type="PANTHER" id="PTHR36766">
    <property type="entry name" value="PLANT BROAD-SPECTRUM MILDEW RESISTANCE PROTEIN RPW8"/>
    <property type="match status" value="1"/>
</dbReference>
<evidence type="ECO:0000256" key="1">
    <source>
        <dbReference type="ARBA" id="ARBA00022737"/>
    </source>
</evidence>
<dbReference type="Gene3D" id="3.40.50.300">
    <property type="entry name" value="P-loop containing nucleotide triphosphate hydrolases"/>
    <property type="match status" value="2"/>
</dbReference>
<dbReference type="InterPro" id="IPR058922">
    <property type="entry name" value="WHD_DRP"/>
</dbReference>
<dbReference type="InterPro" id="IPR027417">
    <property type="entry name" value="P-loop_NTPase"/>
</dbReference>
<dbReference type="GO" id="GO:0006952">
    <property type="term" value="P:defense response"/>
    <property type="evidence" value="ECO:0007669"/>
    <property type="project" value="UniProtKB-KW"/>
</dbReference>
<reference evidence="5" key="2">
    <citation type="submission" date="2021-03" db="UniProtKB">
        <authorList>
            <consortium name="EnsemblPlants"/>
        </authorList>
    </citation>
    <scope>IDENTIFICATION</scope>
</reference>
<keyword evidence="6" id="KW-1185">Reference proteome</keyword>
<dbReference type="InterPro" id="IPR025315">
    <property type="entry name" value="DUF4220"/>
</dbReference>
<sequence>MLVSLSVQSFLLVLAPIRKWSRSNLIAWSVWGFYLVADWIAATIIGQIIKSNDTKTDDHYSLWASFLLMHLGGPDTITSLSLEDNELWIRHLFGLILQVLSAVFTLFRRGSKNRLLWPNILVFIVGVIKFGERTWALRLASLKKFGETNLPDPNPGPDYKEAEQLYSTVRPVQVQGTITEMMASAMSGGVSNYGQHSTDEEESNKNDFDEMKLLQEAYTFFGTFKGLIVGFLLSSKDREWSRSYFFHENAARAFRLVEYELCFMYQVLHTKALVIHGKLGYSLRFITICSTVLAFLVFLFIEKKHGFGNFENGVTYALFIGAIVLETFSAVKLMFLDWVLLAFKDSWFIKHVPNMILRRKRWSKSVSQMDIIGHCLQPEIKFENLVCYLHKYGVSKLMKRILYNFSYQKTVDKDLEIHIFEETKNKSKKAISLRDAMEACSQRGEAALLQNSSSYIKLKWSIGEYQYAESLLLWHLATELCYNDQANSTEEDQSFSQLFAQRFFDTCICQGHQEEEHNANDQQSSGIDYKNICQLISKYMFYLLIEKSDMLAPVLGNWNIVFADTCEEARNNEEFPVYKSTVADYLSRLENDLWFVHASFQQGGLVVLNSHDHENLLRSSLELVMKMWKKALETRYVFPNKKVVTFMNSVSEPLTVLCHEFEAVTKKLHSSLPNTIINSSGVLDEAKFIVGRENDKAEIMKLINKNNFGMGEKNARVITIFGDSGIGKTTLVRNIYNDMEKKTQPKRFHKCIWVSMGGNYNSGLIEIIRQLLAAGGDVPAYNRDDVPKRRLLEELGRAIDKKKCFIVIDDLIDDVFRNTENYNLLSFLGIHCAWGTRVLVTTRSEKLADELRTSSAQPYRLGPLNGKASWDVFRRRAFLGLNEEELSPELVSKRKAIAEKCEGVPLRLLVISTIILLSQNPNHLNDDDDEVEKIIEEVSGYKGVVNNRLNVGWRQTESSLPRDMVIGRDEEKSVVLNLLLEEKEKENLQQNPTVISIVGIGGIGKTALAQLIFNDEIVESHFDLKIWVCVSDTFDVKVIMEKIIAYITSTYPENNELNQLEILLRNEIRHKRYLLILDDVWNEREEKWKSLMALMSYGNGSRIIVTTRSRKVAEITSEKKERLSHELKRLDEDYAWLLFVKVAFEQGEHPSNDEIEKIGRDIVRKCEGIPLLIRTIGSMLFFKNPEEEWQRFYDEKLSEILENASDVLKTLELSYLTLEKSLQLCFAYCGLFPKDYEFEVNTLVYLWASQGYVRQKHYLENLDIKGYDSFEYLLKRFFFQETEKDEFGKVIKCKMQNLMHDLARKVGEEPYAIVCNKEERFNGVIRHVSFDFHLDSSWQIPISLLSKSKMIWSLILPRQFRWAIEGRSNDDSICDVILKFKCLKMLDLHNSGIKVLPDSIGELKNLGYLDLSQNVNIKSLPSCIGGSSFKQTIVSNKGKEIQQPNELKKPSSTTCSTVAPLSKLRTLHIINMSNGDPNMWQSLHSLRSVTLDHIADINDQLQGLRQVKSLQQLRIWRCDSLEEIPSWINDSNSLKTISIKLCPKLTVSRDKLSLITSSKKVEIEDCPRLSHIATMLKDPLYTQ</sequence>
<dbReference type="SUPFAM" id="SSF52058">
    <property type="entry name" value="L domain-like"/>
    <property type="match status" value="1"/>
</dbReference>
<protein>
    <recommendedName>
        <fullName evidence="4">AAA+ ATPase domain-containing protein</fullName>
    </recommendedName>
</protein>
<dbReference type="SUPFAM" id="SSF52540">
    <property type="entry name" value="P-loop containing nucleoside triphosphate hydrolases"/>
    <property type="match status" value="2"/>
</dbReference>
<dbReference type="InterPro" id="IPR042197">
    <property type="entry name" value="Apaf_helical"/>
</dbReference>
<keyword evidence="2" id="KW-0611">Plant defense</keyword>
<dbReference type="InterPro" id="IPR002182">
    <property type="entry name" value="NB-ARC"/>
</dbReference>
<dbReference type="Pfam" id="PF00931">
    <property type="entry name" value="NB-ARC"/>
    <property type="match status" value="2"/>
</dbReference>
<dbReference type="Pfam" id="PF23559">
    <property type="entry name" value="WHD_DRP"/>
    <property type="match status" value="1"/>
</dbReference>
<dbReference type="SMART" id="SM00382">
    <property type="entry name" value="AAA"/>
    <property type="match status" value="2"/>
</dbReference>
<keyword evidence="3" id="KW-1133">Transmembrane helix</keyword>
<feature type="transmembrane region" description="Helical" evidence="3">
    <location>
        <begin position="114"/>
        <end position="131"/>
    </location>
</feature>